<dbReference type="EMBL" id="JAIVFL010000001">
    <property type="protein sequence ID" value="MCI4675568.1"/>
    <property type="molecule type" value="Genomic_DNA"/>
</dbReference>
<evidence type="ECO:0000256" key="1">
    <source>
        <dbReference type="SAM" id="MobiDB-lite"/>
    </source>
</evidence>
<dbReference type="RefSeq" id="WP_243071867.1">
    <property type="nucleotide sequence ID" value="NZ_JAIVFL010000001.1"/>
</dbReference>
<comment type="caution">
    <text evidence="2">The sequence shown here is derived from an EMBL/GenBank/DDBJ whole genome shotgun (WGS) entry which is preliminary data.</text>
</comment>
<evidence type="ECO:0000313" key="3">
    <source>
        <dbReference type="Proteomes" id="UP001139068"/>
    </source>
</evidence>
<feature type="region of interest" description="Disordered" evidence="1">
    <location>
        <begin position="133"/>
        <end position="163"/>
    </location>
</feature>
<reference evidence="2" key="1">
    <citation type="journal article" date="2022" name="ISME J.">
        <title>Identification of active gaseous-alkane degraders at natural gas seeps.</title>
        <authorList>
            <person name="Farhan Ul Haque M."/>
            <person name="Hernandez M."/>
            <person name="Crombie A.T."/>
            <person name="Murrell J.C."/>
        </authorList>
    </citation>
    <scope>NUCLEOTIDE SEQUENCE</scope>
    <source>
        <strain evidence="2">ANDR5</strain>
    </source>
</reference>
<organism evidence="2 3">
    <name type="scientific">Candidatus Mycolicibacterium alkanivorans</name>
    <dbReference type="NCBI Taxonomy" id="2954114"/>
    <lineage>
        <taxon>Bacteria</taxon>
        <taxon>Bacillati</taxon>
        <taxon>Actinomycetota</taxon>
        <taxon>Actinomycetes</taxon>
        <taxon>Mycobacteriales</taxon>
        <taxon>Mycobacteriaceae</taxon>
        <taxon>Mycolicibacterium</taxon>
    </lineage>
</organism>
<protein>
    <submittedName>
        <fullName evidence="2">Uncharacterized protein</fullName>
    </submittedName>
</protein>
<dbReference type="Proteomes" id="UP001139068">
    <property type="component" value="Unassembled WGS sequence"/>
</dbReference>
<proteinExistence type="predicted"/>
<sequence length="163" mass="16562">MTAGLVAGFGSQVALADPGTTSPATPTAAAASDSGMPQFKSADELLAYIDQEYDMGAGGGQLSNLIKSVMKLRAAGFKPSKANVAAIIQALNYRPNQKPLIDALSDTLAYQQKIKAQSDLLQQARAAQNNNSAVMGAGQMPGDSNPGFGGGQQSAPPAAPITP</sequence>
<accession>A0ABS9YWG4</accession>
<evidence type="ECO:0000313" key="2">
    <source>
        <dbReference type="EMBL" id="MCI4675568.1"/>
    </source>
</evidence>
<name>A0ABS9YWG4_9MYCO</name>
<gene>
    <name evidence="2" type="ORF">K9U37_12005</name>
</gene>
<keyword evidence="3" id="KW-1185">Reference proteome</keyword>